<dbReference type="AlphaFoldDB" id="A0A9P8Q611"/>
<feature type="compositionally biased region" description="Acidic residues" evidence="8">
    <location>
        <begin position="528"/>
        <end position="541"/>
    </location>
</feature>
<dbReference type="GO" id="GO:0006261">
    <property type="term" value="P:DNA-templated DNA replication"/>
    <property type="evidence" value="ECO:0007669"/>
    <property type="project" value="InterPro"/>
</dbReference>
<dbReference type="Proteomes" id="UP000774326">
    <property type="component" value="Unassembled WGS sequence"/>
</dbReference>
<dbReference type="GO" id="GO:0003677">
    <property type="term" value="F:DNA binding"/>
    <property type="evidence" value="ECO:0007669"/>
    <property type="project" value="UniProtKB-KW"/>
</dbReference>
<feature type="compositionally biased region" description="Basic and acidic residues" evidence="8">
    <location>
        <begin position="110"/>
        <end position="127"/>
    </location>
</feature>
<sequence>MEVNKPVVLPIQIQPANLRPFAFRIFSKKHALNIKTDALEVLSNFIGLRYGSEWRGVQAQMFMEEIAKLWKSQERGMFLTGEGVKDVIEELQSLERKTIASNRKANAGRNDPRGKGIDSLIRGKENSPENNELGPEEAPQLSTDEDGEDEQVEQTSAINWKDHFEIVSTHDQERFSYDPVAKRFVHVRDNEEATEATANSEDLINLFLQRYHIVKDRVLRNENFQISNPLASFSAGDSSFDGQQSRQITLIKNLIGRNNQRFFLFGMLVIKQGELCLEDASDSIILKFPQKPQLEDCYFTEGSFVLVEGVFDRGVFFCVGIHPPFAERRITTIEAIHNFDFLNPQGNFRIDIKLKQNLRSLEQQLNHKIIFMGINCFLDQPRTFDGLRKFFTELVDSSSYEDLPIAIVFQGSFTSTSKHSTEYKALFNQLAALLEGFPAITNNVHLIFIPGPNDLWNTSAYPKQPIPKVFTSRLDKLCKKITWASNPVRIKYLSREIVIFRDDLNGCFKRNNIDFDMISSKTGKEAEAEAEEDTEGEDERQEIDKLPTRLNTPRKLIRTILTQSHLLPFTRNVKNIVWSQDHVLRLTPIPNLLVLGDASSNEFMVTYNGCTSTNPGPLINRRKLGYVTWELGRMKGQKQEVYF</sequence>
<evidence type="ECO:0000313" key="11">
    <source>
        <dbReference type="Proteomes" id="UP000774326"/>
    </source>
</evidence>
<dbReference type="InterPro" id="IPR016266">
    <property type="entry name" value="POLE2"/>
</dbReference>
<feature type="region of interest" description="Disordered" evidence="8">
    <location>
        <begin position="102"/>
        <end position="155"/>
    </location>
</feature>
<dbReference type="EMBL" id="JAEUBG010002973">
    <property type="protein sequence ID" value="KAH3683727.1"/>
    <property type="molecule type" value="Genomic_DNA"/>
</dbReference>
<dbReference type="InterPro" id="IPR007185">
    <property type="entry name" value="DNA_pol_a/d/e_bsu"/>
</dbReference>
<evidence type="ECO:0000256" key="2">
    <source>
        <dbReference type="ARBA" id="ARBA00009560"/>
    </source>
</evidence>
<reference evidence="10" key="1">
    <citation type="journal article" date="2021" name="Open Biol.">
        <title>Shared evolutionary footprints suggest mitochondrial oxidative damage underlies multiple complex I losses in fungi.</title>
        <authorList>
            <person name="Schikora-Tamarit M.A."/>
            <person name="Marcet-Houben M."/>
            <person name="Nosek J."/>
            <person name="Gabaldon T."/>
        </authorList>
    </citation>
    <scope>NUCLEOTIDE SEQUENCE</scope>
    <source>
        <strain evidence="10">CBS2887</strain>
    </source>
</reference>
<dbReference type="PANTHER" id="PTHR12708">
    <property type="entry name" value="DNA POLYMERASE EPSILON SUBUNIT B"/>
    <property type="match status" value="1"/>
</dbReference>
<feature type="compositionally biased region" description="Acidic residues" evidence="8">
    <location>
        <begin position="143"/>
        <end position="152"/>
    </location>
</feature>
<reference evidence="10" key="2">
    <citation type="submission" date="2021-01" db="EMBL/GenBank/DDBJ databases">
        <authorList>
            <person name="Schikora-Tamarit M.A."/>
        </authorList>
    </citation>
    <scope>NUCLEOTIDE SEQUENCE</scope>
    <source>
        <strain evidence="10">CBS2887</strain>
    </source>
</reference>
<evidence type="ECO:0000256" key="5">
    <source>
        <dbReference type="ARBA" id="ARBA00023125"/>
    </source>
</evidence>
<evidence type="ECO:0000256" key="8">
    <source>
        <dbReference type="SAM" id="MobiDB-lite"/>
    </source>
</evidence>
<evidence type="ECO:0000256" key="1">
    <source>
        <dbReference type="ARBA" id="ARBA00004123"/>
    </source>
</evidence>
<organism evidence="10 11">
    <name type="scientific">Wickerhamomyces pijperi</name>
    <name type="common">Yeast</name>
    <name type="synonym">Pichia pijperi</name>
    <dbReference type="NCBI Taxonomy" id="599730"/>
    <lineage>
        <taxon>Eukaryota</taxon>
        <taxon>Fungi</taxon>
        <taxon>Dikarya</taxon>
        <taxon>Ascomycota</taxon>
        <taxon>Saccharomycotina</taxon>
        <taxon>Saccharomycetes</taxon>
        <taxon>Phaffomycetales</taxon>
        <taxon>Wickerhamomycetaceae</taxon>
        <taxon>Wickerhamomyces</taxon>
    </lineage>
</organism>
<evidence type="ECO:0000256" key="7">
    <source>
        <dbReference type="ARBA" id="ARBA00032930"/>
    </source>
</evidence>
<proteinExistence type="inferred from homology"/>
<comment type="caution">
    <text evidence="10">The sequence shown here is derived from an EMBL/GenBank/DDBJ whole genome shotgun (WGS) entry which is preliminary data.</text>
</comment>
<gene>
    <name evidence="10" type="ORF">WICPIJ_005288</name>
</gene>
<comment type="similarity">
    <text evidence="2">Belongs to the DNA polymerase epsilon subunit B family.</text>
</comment>
<accession>A0A9P8Q611</accession>
<keyword evidence="6" id="KW-0539">Nucleus</keyword>
<protein>
    <recommendedName>
        <fullName evidence="3">DNA polymerase epsilon subunit B</fullName>
    </recommendedName>
    <alternativeName>
        <fullName evidence="7">DNA polymerase II subunit 2</fullName>
    </alternativeName>
</protein>
<evidence type="ECO:0000259" key="9">
    <source>
        <dbReference type="Pfam" id="PF04042"/>
    </source>
</evidence>
<evidence type="ECO:0000256" key="3">
    <source>
        <dbReference type="ARBA" id="ARBA00016011"/>
    </source>
</evidence>
<name>A0A9P8Q611_WICPI</name>
<feature type="region of interest" description="Disordered" evidence="8">
    <location>
        <begin position="524"/>
        <end position="546"/>
    </location>
</feature>
<keyword evidence="11" id="KW-1185">Reference proteome</keyword>
<comment type="subcellular location">
    <subcellularLocation>
        <location evidence="1">Nucleus</location>
    </subcellularLocation>
</comment>
<dbReference type="GO" id="GO:0042276">
    <property type="term" value="P:error-prone translesion synthesis"/>
    <property type="evidence" value="ECO:0007669"/>
    <property type="project" value="TreeGrafter"/>
</dbReference>
<evidence type="ECO:0000256" key="4">
    <source>
        <dbReference type="ARBA" id="ARBA00022705"/>
    </source>
</evidence>
<evidence type="ECO:0000256" key="6">
    <source>
        <dbReference type="ARBA" id="ARBA00023242"/>
    </source>
</evidence>
<dbReference type="Gene3D" id="3.60.21.50">
    <property type="match status" value="1"/>
</dbReference>
<dbReference type="OrthoDB" id="10254730at2759"/>
<dbReference type="PANTHER" id="PTHR12708:SF0">
    <property type="entry name" value="DNA POLYMERASE EPSILON SUBUNIT 2"/>
    <property type="match status" value="1"/>
</dbReference>
<feature type="domain" description="DNA polymerase alpha/delta/epsilon subunit B" evidence="9">
    <location>
        <begin position="376"/>
        <end position="603"/>
    </location>
</feature>
<keyword evidence="5" id="KW-0238">DNA-binding</keyword>
<dbReference type="GO" id="GO:0008622">
    <property type="term" value="C:epsilon DNA polymerase complex"/>
    <property type="evidence" value="ECO:0007669"/>
    <property type="project" value="InterPro"/>
</dbReference>
<keyword evidence="4" id="KW-0235">DNA replication</keyword>
<evidence type="ECO:0000313" key="10">
    <source>
        <dbReference type="EMBL" id="KAH3683727.1"/>
    </source>
</evidence>
<dbReference type="Pfam" id="PF04042">
    <property type="entry name" value="DNA_pol_E_B"/>
    <property type="match status" value="1"/>
</dbReference>